<dbReference type="PANTHER" id="PTHR17630">
    <property type="entry name" value="DIENELACTONE HYDROLASE"/>
    <property type="match status" value="1"/>
</dbReference>
<name>A0A369K7L3_HYPMA</name>
<dbReference type="OrthoDB" id="10019231at2759"/>
<dbReference type="InterPro" id="IPR002925">
    <property type="entry name" value="Dienelactn_hydro"/>
</dbReference>
<accession>A0A369K7L3</accession>
<dbReference type="Proteomes" id="UP000076154">
    <property type="component" value="Unassembled WGS sequence"/>
</dbReference>
<sequence>MSCPDCITGGLLPGEPTGSLSIQGAYLAPGPVNDTTSKRAIVFLTDAFGLPLKNCKILADKLATRLECDVWIPDYFAGKPLAPVRSLLTPDRAGVRMGVCQWLKFIIYTIPSIPAFIQSRPSVADARLSKFINAIKEEKKYEKIGAVGYCYGGSTVIRLGATDLVNSIVICHPGRFSIPEAKAIKVPAAWVCAEEDMFFSHSLRLRAEAIFSERQGTDSFVEYEFKDYKGTAHGFASRPNLNLPEVKEAHEKAFEQVVGWFAKTLAD</sequence>
<evidence type="ECO:0000313" key="2">
    <source>
        <dbReference type="EMBL" id="RDB27813.1"/>
    </source>
</evidence>
<gene>
    <name evidence="2" type="primary">tropI_1</name>
    <name evidence="2" type="ORF">Hypma_002289</name>
</gene>
<evidence type="ECO:0000313" key="3">
    <source>
        <dbReference type="Proteomes" id="UP000076154"/>
    </source>
</evidence>
<dbReference type="SUPFAM" id="SSF53474">
    <property type="entry name" value="alpha/beta-Hydrolases"/>
    <property type="match status" value="1"/>
</dbReference>
<dbReference type="PANTHER" id="PTHR17630:SF44">
    <property type="entry name" value="PROTEIN AIM2"/>
    <property type="match status" value="1"/>
</dbReference>
<dbReference type="AlphaFoldDB" id="A0A369K7L3"/>
<comment type="caution">
    <text evidence="2">The sequence shown here is derived from an EMBL/GenBank/DDBJ whole genome shotgun (WGS) entry which is preliminary data.</text>
</comment>
<dbReference type="GO" id="GO:0016787">
    <property type="term" value="F:hydrolase activity"/>
    <property type="evidence" value="ECO:0007669"/>
    <property type="project" value="UniProtKB-KW"/>
</dbReference>
<protein>
    <submittedName>
        <fullName evidence="2">Hydrolase tropI</fullName>
    </submittedName>
</protein>
<reference evidence="2" key="1">
    <citation type="submission" date="2018-04" db="EMBL/GenBank/DDBJ databases">
        <title>Whole genome sequencing of Hypsizygus marmoreus.</title>
        <authorList>
            <person name="Choi I.-G."/>
            <person name="Min B."/>
            <person name="Kim J.-G."/>
            <person name="Kim S."/>
            <person name="Oh Y.-L."/>
            <person name="Kong W.-S."/>
            <person name="Park H."/>
            <person name="Jeong J."/>
            <person name="Song E.-S."/>
        </authorList>
    </citation>
    <scope>NUCLEOTIDE SEQUENCE [LARGE SCALE GENOMIC DNA]</scope>
    <source>
        <strain evidence="2">51987-8</strain>
    </source>
</reference>
<proteinExistence type="predicted"/>
<keyword evidence="3" id="KW-1185">Reference proteome</keyword>
<evidence type="ECO:0000259" key="1">
    <source>
        <dbReference type="Pfam" id="PF01738"/>
    </source>
</evidence>
<dbReference type="Gene3D" id="3.40.50.1820">
    <property type="entry name" value="alpha/beta hydrolase"/>
    <property type="match status" value="1"/>
</dbReference>
<dbReference type="EMBL" id="LUEZ02000013">
    <property type="protein sequence ID" value="RDB27813.1"/>
    <property type="molecule type" value="Genomic_DNA"/>
</dbReference>
<dbReference type="Pfam" id="PF01738">
    <property type="entry name" value="DLH"/>
    <property type="match status" value="1"/>
</dbReference>
<dbReference type="STRING" id="39966.A0A369K7L3"/>
<keyword evidence="2" id="KW-0378">Hydrolase</keyword>
<feature type="domain" description="Dienelactone hydrolase" evidence="1">
    <location>
        <begin position="124"/>
        <end position="264"/>
    </location>
</feature>
<dbReference type="InParanoid" id="A0A369K7L3"/>
<organism evidence="2 3">
    <name type="scientific">Hypsizygus marmoreus</name>
    <name type="common">White beech mushroom</name>
    <name type="synonym">Agaricus marmoreus</name>
    <dbReference type="NCBI Taxonomy" id="39966"/>
    <lineage>
        <taxon>Eukaryota</taxon>
        <taxon>Fungi</taxon>
        <taxon>Dikarya</taxon>
        <taxon>Basidiomycota</taxon>
        <taxon>Agaricomycotina</taxon>
        <taxon>Agaricomycetes</taxon>
        <taxon>Agaricomycetidae</taxon>
        <taxon>Agaricales</taxon>
        <taxon>Tricholomatineae</taxon>
        <taxon>Lyophyllaceae</taxon>
        <taxon>Hypsizygus</taxon>
    </lineage>
</organism>
<dbReference type="InterPro" id="IPR029058">
    <property type="entry name" value="AB_hydrolase_fold"/>
</dbReference>